<name>A0ACC2CAF8_DIPCM</name>
<protein>
    <submittedName>
        <fullName evidence="1">Uncharacterized protein</fullName>
    </submittedName>
</protein>
<proteinExistence type="predicted"/>
<organism evidence="1 2">
    <name type="scientific">Diphasiastrum complanatum</name>
    <name type="common">Issler's clubmoss</name>
    <name type="synonym">Lycopodium complanatum</name>
    <dbReference type="NCBI Taxonomy" id="34168"/>
    <lineage>
        <taxon>Eukaryota</taxon>
        <taxon>Viridiplantae</taxon>
        <taxon>Streptophyta</taxon>
        <taxon>Embryophyta</taxon>
        <taxon>Tracheophyta</taxon>
        <taxon>Lycopodiopsida</taxon>
        <taxon>Lycopodiales</taxon>
        <taxon>Lycopodiaceae</taxon>
        <taxon>Lycopodioideae</taxon>
        <taxon>Diphasiastrum</taxon>
    </lineage>
</organism>
<dbReference type="EMBL" id="CM055102">
    <property type="protein sequence ID" value="KAJ7539007.1"/>
    <property type="molecule type" value="Genomic_DNA"/>
</dbReference>
<gene>
    <name evidence="1" type="ORF">O6H91_11G072700</name>
</gene>
<keyword evidence="2" id="KW-1185">Reference proteome</keyword>
<evidence type="ECO:0000313" key="1">
    <source>
        <dbReference type="EMBL" id="KAJ7539007.1"/>
    </source>
</evidence>
<accession>A0ACC2CAF8</accession>
<reference evidence="2" key="1">
    <citation type="journal article" date="2024" name="Proc. Natl. Acad. Sci. U.S.A.">
        <title>Extraordinary preservation of gene collinearity over three hundred million years revealed in homosporous lycophytes.</title>
        <authorList>
            <person name="Li C."/>
            <person name="Wickell D."/>
            <person name="Kuo L.Y."/>
            <person name="Chen X."/>
            <person name="Nie B."/>
            <person name="Liao X."/>
            <person name="Peng D."/>
            <person name="Ji J."/>
            <person name="Jenkins J."/>
            <person name="Williams M."/>
            <person name="Shu S."/>
            <person name="Plott C."/>
            <person name="Barry K."/>
            <person name="Rajasekar S."/>
            <person name="Grimwood J."/>
            <person name="Han X."/>
            <person name="Sun S."/>
            <person name="Hou Z."/>
            <person name="He W."/>
            <person name="Dai G."/>
            <person name="Sun C."/>
            <person name="Schmutz J."/>
            <person name="Leebens-Mack J.H."/>
            <person name="Li F.W."/>
            <person name="Wang L."/>
        </authorList>
    </citation>
    <scope>NUCLEOTIDE SEQUENCE [LARGE SCALE GENOMIC DNA]</scope>
    <source>
        <strain evidence="2">cv. PW_Plant_1</strain>
    </source>
</reference>
<sequence length="196" mass="21844">MGNYMACTSILNSEISGAKVVYPNGKVEEFHTPVVVAELMLENPQHFVWESSSVSAKQRAPALPADAKLEVGQLYYLLPSSSMTSAGLILSSKQDSTSRQDQAIRKLKVGEILDLRGPSESQGLSEPFEIEQKGLVTQVTVSTQYVAELMMQDCSSFLERDLCSDYSELQMALRRHVMSKTYSWKPKLETVEEWGL</sequence>
<dbReference type="Proteomes" id="UP001162992">
    <property type="component" value="Chromosome 11"/>
</dbReference>
<evidence type="ECO:0000313" key="2">
    <source>
        <dbReference type="Proteomes" id="UP001162992"/>
    </source>
</evidence>
<comment type="caution">
    <text evidence="1">The sequence shown here is derived from an EMBL/GenBank/DDBJ whole genome shotgun (WGS) entry which is preliminary data.</text>
</comment>